<dbReference type="EMBL" id="BLPF01000004">
    <property type="protein sequence ID" value="GFJ85831.1"/>
    <property type="molecule type" value="Genomic_DNA"/>
</dbReference>
<reference evidence="2 3" key="2">
    <citation type="submission" date="2020-03" db="EMBL/GenBank/DDBJ databases">
        <authorList>
            <person name="Ichikawa N."/>
            <person name="Kimura A."/>
            <person name="Kitahashi Y."/>
            <person name="Uohara A."/>
        </authorList>
    </citation>
    <scope>NUCLEOTIDE SEQUENCE [LARGE SCALE GENOMIC DNA]</scope>
    <source>
        <strain evidence="2 3">NBRC 108639</strain>
    </source>
</reference>
<reference evidence="2 3" key="1">
    <citation type="submission" date="2020-03" db="EMBL/GenBank/DDBJ databases">
        <title>Whole genome shotgun sequence of Phytohabitans houttuyneae NBRC 108639.</title>
        <authorList>
            <person name="Komaki H."/>
            <person name="Tamura T."/>
        </authorList>
    </citation>
    <scope>NUCLEOTIDE SEQUENCE [LARGE SCALE GENOMIC DNA]</scope>
    <source>
        <strain evidence="2 3">NBRC 108639</strain>
    </source>
</reference>
<accession>A0A6V8KU24</accession>
<keyword evidence="1" id="KW-0812">Transmembrane</keyword>
<evidence type="ECO:0000256" key="1">
    <source>
        <dbReference type="SAM" id="Phobius"/>
    </source>
</evidence>
<organism evidence="2 3">
    <name type="scientific">Phytohabitans houttuyneae</name>
    <dbReference type="NCBI Taxonomy" id="1076126"/>
    <lineage>
        <taxon>Bacteria</taxon>
        <taxon>Bacillati</taxon>
        <taxon>Actinomycetota</taxon>
        <taxon>Actinomycetes</taxon>
        <taxon>Micromonosporales</taxon>
        <taxon>Micromonosporaceae</taxon>
    </lineage>
</organism>
<sequence>MRLAELEPLFQVSPWIAGAFLAVRIVAVAIHAAERIILVSMIVKRARPEDLPKVMKEVAPILPSRAGQ</sequence>
<evidence type="ECO:0000313" key="3">
    <source>
        <dbReference type="Proteomes" id="UP000482800"/>
    </source>
</evidence>
<dbReference type="Proteomes" id="UP000482800">
    <property type="component" value="Unassembled WGS sequence"/>
</dbReference>
<keyword evidence="1" id="KW-1133">Transmembrane helix</keyword>
<proteinExistence type="predicted"/>
<dbReference type="AlphaFoldDB" id="A0A6V8KU24"/>
<name>A0A6V8KU24_9ACTN</name>
<feature type="transmembrane region" description="Helical" evidence="1">
    <location>
        <begin position="15"/>
        <end position="38"/>
    </location>
</feature>
<keyword evidence="1" id="KW-0472">Membrane</keyword>
<protein>
    <submittedName>
        <fullName evidence="2">Uncharacterized protein</fullName>
    </submittedName>
</protein>
<evidence type="ECO:0000313" key="2">
    <source>
        <dbReference type="EMBL" id="GFJ85831.1"/>
    </source>
</evidence>
<gene>
    <name evidence="2" type="ORF">Phou_100110</name>
</gene>
<dbReference type="RefSeq" id="WP_173071101.1">
    <property type="nucleotide sequence ID" value="NZ_BAABGO010000002.1"/>
</dbReference>
<keyword evidence="3" id="KW-1185">Reference proteome</keyword>
<comment type="caution">
    <text evidence="2">The sequence shown here is derived from an EMBL/GenBank/DDBJ whole genome shotgun (WGS) entry which is preliminary data.</text>
</comment>